<evidence type="ECO:0000313" key="2">
    <source>
        <dbReference type="EMBL" id="CAB4173523.1"/>
    </source>
</evidence>
<dbReference type="Pfam" id="PF13392">
    <property type="entry name" value="HNH_3"/>
    <property type="match status" value="1"/>
</dbReference>
<dbReference type="EMBL" id="LR797429">
    <property type="protein sequence ID" value="CAB4215444.1"/>
    <property type="molecule type" value="Genomic_DNA"/>
</dbReference>
<dbReference type="InterPro" id="IPR003615">
    <property type="entry name" value="HNH_nuc"/>
</dbReference>
<dbReference type="EMBL" id="LR797176">
    <property type="protein sequence ID" value="CAB4191186.1"/>
    <property type="molecule type" value="Genomic_DNA"/>
</dbReference>
<dbReference type="InterPro" id="IPR044925">
    <property type="entry name" value="His-Me_finger_sf"/>
</dbReference>
<name>A0A6J5R9E0_9CAUD</name>
<evidence type="ECO:0000259" key="1">
    <source>
        <dbReference type="SMART" id="SM00507"/>
    </source>
</evidence>
<evidence type="ECO:0000313" key="4">
    <source>
        <dbReference type="EMBL" id="CAB4215444.1"/>
    </source>
</evidence>
<dbReference type="Gene3D" id="3.90.75.20">
    <property type="match status" value="1"/>
</dbReference>
<dbReference type="SUPFAM" id="SSF54060">
    <property type="entry name" value="His-Me finger endonucleases"/>
    <property type="match status" value="1"/>
</dbReference>
<reference evidence="3" key="1">
    <citation type="submission" date="2020-05" db="EMBL/GenBank/DDBJ databases">
        <authorList>
            <person name="Chiriac C."/>
            <person name="Salcher M."/>
            <person name="Ghai R."/>
            <person name="Kavagutti S V."/>
        </authorList>
    </citation>
    <scope>NUCLEOTIDE SEQUENCE</scope>
</reference>
<feature type="domain" description="HNH nuclease" evidence="1">
    <location>
        <begin position="49"/>
        <end position="97"/>
    </location>
</feature>
<sequence length="158" mass="17745">MLKTLLVNSDYAADETGNIHSLRYSRILKPGITRKKNGYHFVSISVNGKNRSSLVHKLVWEAFNGPVPVGCEIDHIDRCYTNNAISNLRIVTHSQNMQNSSRVLGATAAAKKVAKTKPLSGKVVVGSTGPEYHITREMLRPFIEKMFEEMLENFTNRK</sequence>
<dbReference type="EMBL" id="LR796902">
    <property type="protein sequence ID" value="CAB4173523.1"/>
    <property type="molecule type" value="Genomic_DNA"/>
</dbReference>
<dbReference type="SMART" id="SM00507">
    <property type="entry name" value="HNHc"/>
    <property type="match status" value="1"/>
</dbReference>
<gene>
    <name evidence="3" type="ORF">UFOVP1228_13</name>
    <name evidence="4" type="ORF">UFOVP1481_25</name>
    <name evidence="2" type="ORF">UFOVP956_13</name>
</gene>
<evidence type="ECO:0000313" key="3">
    <source>
        <dbReference type="EMBL" id="CAB4191186.1"/>
    </source>
</evidence>
<proteinExistence type="predicted"/>
<organism evidence="3">
    <name type="scientific">uncultured Caudovirales phage</name>
    <dbReference type="NCBI Taxonomy" id="2100421"/>
    <lineage>
        <taxon>Viruses</taxon>
        <taxon>Duplodnaviria</taxon>
        <taxon>Heunggongvirae</taxon>
        <taxon>Uroviricota</taxon>
        <taxon>Caudoviricetes</taxon>
        <taxon>Peduoviridae</taxon>
        <taxon>Maltschvirus</taxon>
        <taxon>Maltschvirus maltsch</taxon>
    </lineage>
</organism>
<accession>A0A6J5R9E0</accession>
<protein>
    <submittedName>
        <fullName evidence="3">HNH nuclease</fullName>
    </submittedName>
</protein>